<evidence type="ECO:0000313" key="6">
    <source>
        <dbReference type="Proteomes" id="UP000320244"/>
    </source>
</evidence>
<dbReference type="GO" id="GO:0042918">
    <property type="term" value="P:alkanesulfonate transmembrane transport"/>
    <property type="evidence" value="ECO:0007669"/>
    <property type="project" value="TreeGrafter"/>
</dbReference>
<proteinExistence type="inferred from homology"/>
<dbReference type="PROSITE" id="PS51257">
    <property type="entry name" value="PROKAR_LIPOPROTEIN"/>
    <property type="match status" value="1"/>
</dbReference>
<name>A0A563DYC3_9MICO</name>
<dbReference type="EMBL" id="VCQV01000023">
    <property type="protein sequence ID" value="TWP34972.1"/>
    <property type="molecule type" value="Genomic_DNA"/>
</dbReference>
<comment type="similarity">
    <text evidence="2">Belongs to the bacterial solute-binding protein SsuA/TauA family.</text>
</comment>
<dbReference type="OrthoDB" id="5174711at2"/>
<evidence type="ECO:0000256" key="2">
    <source>
        <dbReference type="ARBA" id="ARBA00010742"/>
    </source>
</evidence>
<evidence type="ECO:0000256" key="1">
    <source>
        <dbReference type="ARBA" id="ARBA00004418"/>
    </source>
</evidence>
<reference evidence="5 6" key="2">
    <citation type="submission" date="2019-08" db="EMBL/GenBank/DDBJ databases">
        <title>Jejuicoccus antrihumi gen. nov., sp. nov., a new member of the family Dermacoccaceae isolated from a cave.</title>
        <authorList>
            <person name="Schumann P."/>
            <person name="Kim I.S."/>
        </authorList>
    </citation>
    <scope>NUCLEOTIDE SEQUENCE [LARGE SCALE GENOMIC DNA]</scope>
    <source>
        <strain evidence="5 6">C5-26</strain>
    </source>
</reference>
<evidence type="ECO:0000313" key="5">
    <source>
        <dbReference type="EMBL" id="TWP34972.1"/>
    </source>
</evidence>
<dbReference type="PANTHER" id="PTHR30024:SF47">
    <property type="entry name" value="TAURINE-BINDING PERIPLASMIC PROTEIN"/>
    <property type="match status" value="1"/>
</dbReference>
<dbReference type="AlphaFoldDB" id="A0A563DYC3"/>
<comment type="subcellular location">
    <subcellularLocation>
        <location evidence="1">Periplasm</location>
    </subcellularLocation>
</comment>
<dbReference type="SUPFAM" id="SSF53850">
    <property type="entry name" value="Periplasmic binding protein-like II"/>
    <property type="match status" value="1"/>
</dbReference>
<dbReference type="Pfam" id="PF09084">
    <property type="entry name" value="NMT1"/>
    <property type="match status" value="1"/>
</dbReference>
<evidence type="ECO:0000259" key="4">
    <source>
        <dbReference type="SMART" id="SM00062"/>
    </source>
</evidence>
<dbReference type="Proteomes" id="UP000320244">
    <property type="component" value="Unassembled WGS sequence"/>
</dbReference>
<protein>
    <submittedName>
        <fullName evidence="5">Glycine/betaine ABC transporter substrate-binding protein</fullName>
    </submittedName>
</protein>
<organism evidence="5 6">
    <name type="scientific">Leekyejoonella antrihumi</name>
    <dbReference type="NCBI Taxonomy" id="1660198"/>
    <lineage>
        <taxon>Bacteria</taxon>
        <taxon>Bacillati</taxon>
        <taxon>Actinomycetota</taxon>
        <taxon>Actinomycetes</taxon>
        <taxon>Micrococcales</taxon>
        <taxon>Dermacoccaceae</taxon>
        <taxon>Leekyejoonella</taxon>
    </lineage>
</organism>
<accession>A0A563DYC3</accession>
<keyword evidence="6" id="KW-1185">Reference proteome</keyword>
<dbReference type="InterPro" id="IPR015168">
    <property type="entry name" value="SsuA/THI5"/>
</dbReference>
<evidence type="ECO:0000256" key="3">
    <source>
        <dbReference type="ARBA" id="ARBA00022729"/>
    </source>
</evidence>
<dbReference type="PANTHER" id="PTHR30024">
    <property type="entry name" value="ALIPHATIC SULFONATES-BINDING PROTEIN-RELATED"/>
    <property type="match status" value="1"/>
</dbReference>
<comment type="caution">
    <text evidence="5">The sequence shown here is derived from an EMBL/GenBank/DDBJ whole genome shotgun (WGS) entry which is preliminary data.</text>
</comment>
<dbReference type="InterPro" id="IPR001638">
    <property type="entry name" value="Solute-binding_3/MltF_N"/>
</dbReference>
<feature type="domain" description="Solute-binding protein family 3/N-terminal" evidence="4">
    <location>
        <begin position="39"/>
        <end position="268"/>
    </location>
</feature>
<dbReference type="SMART" id="SM00062">
    <property type="entry name" value="PBPb"/>
    <property type="match status" value="1"/>
</dbReference>
<dbReference type="RefSeq" id="WP_146318106.1">
    <property type="nucleotide sequence ID" value="NZ_VCQV01000023.1"/>
</dbReference>
<sequence length="354" mass="37498">MSTYRHSRRPRIRAVAVAAVAALLLALAGCGGSSSRPQELRIAYQDIAGGALVVKHNGWLEDKLQMPVRWIRYDSGSAVNAAVNNGKVDVGLVGSTGAAAGVTAHLGYQVVWIFDVIGKAEALVARSGSGITSVRDLVGKTVAVPFGSTSHYALLAALQDANVNLNDVTMVDLQPREIADAWRKKSIDAAYVWQPTQQTLLDDGGHVVIDSAQLAHRGHFTADLGFATADLVKSAPAIVQTWITQENRAVTLIQKDPATAAKAIGAELGISDREARQEMTGYRYLTASQQAGPGYLGTPNAKGKLVNLLTAAADFQHEFPQTAKFGEEKVITTNPTTKQFSDAIDPAFIANAGG</sequence>
<dbReference type="Gene3D" id="3.40.190.10">
    <property type="entry name" value="Periplasmic binding protein-like II"/>
    <property type="match status" value="2"/>
</dbReference>
<reference evidence="5 6" key="1">
    <citation type="submission" date="2019-05" db="EMBL/GenBank/DDBJ databases">
        <authorList>
            <person name="Lee S.D."/>
        </authorList>
    </citation>
    <scope>NUCLEOTIDE SEQUENCE [LARGE SCALE GENOMIC DNA]</scope>
    <source>
        <strain evidence="5 6">C5-26</strain>
    </source>
</reference>
<gene>
    <name evidence="5" type="ORF">FGL98_15640</name>
</gene>
<keyword evidence="3" id="KW-0732">Signal</keyword>
<dbReference type="GO" id="GO:0042597">
    <property type="term" value="C:periplasmic space"/>
    <property type="evidence" value="ECO:0007669"/>
    <property type="project" value="UniProtKB-SubCell"/>
</dbReference>